<feature type="transmembrane region" description="Helical" evidence="1">
    <location>
        <begin position="181"/>
        <end position="202"/>
    </location>
</feature>
<organism evidence="3 4">
    <name type="scientific">Haladaptatus pallidirubidus</name>
    <dbReference type="NCBI Taxonomy" id="1008152"/>
    <lineage>
        <taxon>Archaea</taxon>
        <taxon>Methanobacteriati</taxon>
        <taxon>Methanobacteriota</taxon>
        <taxon>Stenosarchaea group</taxon>
        <taxon>Halobacteria</taxon>
        <taxon>Halobacteriales</taxon>
        <taxon>Haladaptataceae</taxon>
        <taxon>Haladaptatus</taxon>
    </lineage>
</organism>
<feature type="transmembrane region" description="Helical" evidence="1">
    <location>
        <begin position="153"/>
        <end position="175"/>
    </location>
</feature>
<feature type="transmembrane region" description="Helical" evidence="1">
    <location>
        <begin position="18"/>
        <end position="38"/>
    </location>
</feature>
<comment type="caution">
    <text evidence="3">The sequence shown here is derived from an EMBL/GenBank/DDBJ whole genome shotgun (WGS) entry which is preliminary data.</text>
</comment>
<protein>
    <recommendedName>
        <fullName evidence="2">Glycerophosphoryl diester phosphodiesterase membrane domain-containing protein</fullName>
    </recommendedName>
</protein>
<keyword evidence="1" id="KW-0812">Transmembrane</keyword>
<keyword evidence="4" id="KW-1185">Reference proteome</keyword>
<dbReference type="EMBL" id="BAABKX010000001">
    <property type="protein sequence ID" value="GAA5044847.1"/>
    <property type="molecule type" value="Genomic_DNA"/>
</dbReference>
<keyword evidence="1" id="KW-1133">Transmembrane helix</keyword>
<sequence>MAYAQLPRRGAIQTLSQAFGWLASNPILLVLGFVLGLLSGFREMFVLLSLVGMLFGIFVDGVAHVFAENEAFDERTDFGDAASRVGSKYLTLFVMTIVYGVIVVIGFIFLIIPGIYLALRLSLAFPACVIDDKNLTKSLETSWEVAPGNLLKLFGISLLAVIIGFGVGIVGVIGGGESFDVILIGVSVLLTTFLHPAIQLAYARVYLENRPTEDEMETNETGTMPV</sequence>
<dbReference type="GeneID" id="68611763"/>
<evidence type="ECO:0000313" key="4">
    <source>
        <dbReference type="Proteomes" id="UP001501729"/>
    </source>
</evidence>
<feature type="transmembrane region" description="Helical" evidence="1">
    <location>
        <begin position="87"/>
        <end position="112"/>
    </location>
</feature>
<accession>A0AAV3UFI3</accession>
<keyword evidence="1" id="KW-0472">Membrane</keyword>
<evidence type="ECO:0000259" key="2">
    <source>
        <dbReference type="Pfam" id="PF10110"/>
    </source>
</evidence>
<dbReference type="AlphaFoldDB" id="A0AAV3UFI3"/>
<name>A0AAV3UFI3_9EURY</name>
<dbReference type="Proteomes" id="UP001501729">
    <property type="component" value="Unassembled WGS sequence"/>
</dbReference>
<evidence type="ECO:0000313" key="3">
    <source>
        <dbReference type="EMBL" id="GAA5044847.1"/>
    </source>
</evidence>
<dbReference type="InterPro" id="IPR018476">
    <property type="entry name" value="GlyceroP-diester-Pdiesterase_M"/>
</dbReference>
<feature type="domain" description="Glycerophosphoryl diester phosphodiesterase membrane" evidence="2">
    <location>
        <begin position="102"/>
        <end position="202"/>
    </location>
</feature>
<dbReference type="Pfam" id="PF10110">
    <property type="entry name" value="GPDPase_memb"/>
    <property type="match status" value="1"/>
</dbReference>
<reference evidence="3 4" key="1">
    <citation type="journal article" date="2019" name="Int. J. Syst. Evol. Microbiol.">
        <title>The Global Catalogue of Microorganisms (GCM) 10K type strain sequencing project: providing services to taxonomists for standard genome sequencing and annotation.</title>
        <authorList>
            <consortium name="The Broad Institute Genomics Platform"/>
            <consortium name="The Broad Institute Genome Sequencing Center for Infectious Disease"/>
            <person name="Wu L."/>
            <person name="Ma J."/>
        </authorList>
    </citation>
    <scope>NUCLEOTIDE SEQUENCE [LARGE SCALE GENOMIC DNA]</scope>
    <source>
        <strain evidence="3 4">JCM 17504</strain>
    </source>
</reference>
<dbReference type="RefSeq" id="WP_227775977.1">
    <property type="nucleotide sequence ID" value="NZ_BAABKX010000001.1"/>
</dbReference>
<gene>
    <name evidence="3" type="ORF">GCM10025751_11900</name>
</gene>
<feature type="transmembrane region" description="Helical" evidence="1">
    <location>
        <begin position="45"/>
        <end position="67"/>
    </location>
</feature>
<evidence type="ECO:0000256" key="1">
    <source>
        <dbReference type="SAM" id="Phobius"/>
    </source>
</evidence>
<proteinExistence type="predicted"/>